<proteinExistence type="predicted"/>
<gene>
    <name evidence="2" type="ORF">AOQ84DRAFT_384117</name>
</gene>
<dbReference type="OrthoDB" id="10264449at2759"/>
<dbReference type="AlphaFoldDB" id="A0A8E2FDT1"/>
<dbReference type="Pfam" id="PF12680">
    <property type="entry name" value="SnoaL_2"/>
    <property type="match status" value="1"/>
</dbReference>
<name>A0A8E2FDT1_9PEZI</name>
<keyword evidence="3" id="KW-1185">Reference proteome</keyword>
<feature type="domain" description="SnoaL-like" evidence="1">
    <location>
        <begin position="5"/>
        <end position="109"/>
    </location>
</feature>
<dbReference type="PANTHER" id="PTHR41252:SF1">
    <property type="entry name" value="BLR2505 PROTEIN"/>
    <property type="match status" value="1"/>
</dbReference>
<dbReference type="PANTHER" id="PTHR41252">
    <property type="entry name" value="BLR2505 PROTEIN"/>
    <property type="match status" value="1"/>
</dbReference>
<reference evidence="2 3" key="1">
    <citation type="journal article" date="2016" name="Nat. Commun.">
        <title>Ectomycorrhizal ecology is imprinted in the genome of the dominant symbiotic fungus Cenococcum geophilum.</title>
        <authorList>
            <consortium name="DOE Joint Genome Institute"/>
            <person name="Peter M."/>
            <person name="Kohler A."/>
            <person name="Ohm R.A."/>
            <person name="Kuo A."/>
            <person name="Krutzmann J."/>
            <person name="Morin E."/>
            <person name="Arend M."/>
            <person name="Barry K.W."/>
            <person name="Binder M."/>
            <person name="Choi C."/>
            <person name="Clum A."/>
            <person name="Copeland A."/>
            <person name="Grisel N."/>
            <person name="Haridas S."/>
            <person name="Kipfer T."/>
            <person name="LaButti K."/>
            <person name="Lindquist E."/>
            <person name="Lipzen A."/>
            <person name="Maire R."/>
            <person name="Meier B."/>
            <person name="Mihaltcheva S."/>
            <person name="Molinier V."/>
            <person name="Murat C."/>
            <person name="Poggeler S."/>
            <person name="Quandt C.A."/>
            <person name="Sperisen C."/>
            <person name="Tritt A."/>
            <person name="Tisserant E."/>
            <person name="Crous P.W."/>
            <person name="Henrissat B."/>
            <person name="Nehls U."/>
            <person name="Egli S."/>
            <person name="Spatafora J.W."/>
            <person name="Grigoriev I.V."/>
            <person name="Martin F.M."/>
        </authorList>
    </citation>
    <scope>NUCLEOTIDE SEQUENCE [LARGE SCALE GENOMIC DNA]</scope>
    <source>
        <strain evidence="2 3">CBS 207.34</strain>
    </source>
</reference>
<dbReference type="SUPFAM" id="SSF54427">
    <property type="entry name" value="NTF2-like"/>
    <property type="match status" value="1"/>
</dbReference>
<organism evidence="2 3">
    <name type="scientific">Glonium stellatum</name>
    <dbReference type="NCBI Taxonomy" id="574774"/>
    <lineage>
        <taxon>Eukaryota</taxon>
        <taxon>Fungi</taxon>
        <taxon>Dikarya</taxon>
        <taxon>Ascomycota</taxon>
        <taxon>Pezizomycotina</taxon>
        <taxon>Dothideomycetes</taxon>
        <taxon>Pleosporomycetidae</taxon>
        <taxon>Gloniales</taxon>
        <taxon>Gloniaceae</taxon>
        <taxon>Glonium</taxon>
    </lineage>
</organism>
<sequence length="127" mass="14244">MSVFSHLLTGDSAAFYANVADDVVWTVMGENHPLAGRYISKDQFLRESYDRVGKVLDAPMKLAVRSVILEGDWAVVELVGQGGRLKSGREYNNTYSWTTRWNDGLKIVEVRAYLDTAMLKEALANNE</sequence>
<evidence type="ECO:0000259" key="1">
    <source>
        <dbReference type="Pfam" id="PF12680"/>
    </source>
</evidence>
<dbReference type="Gene3D" id="3.10.450.50">
    <property type="match status" value="1"/>
</dbReference>
<evidence type="ECO:0000313" key="2">
    <source>
        <dbReference type="EMBL" id="OCL15325.1"/>
    </source>
</evidence>
<accession>A0A8E2FDT1</accession>
<dbReference type="InterPro" id="IPR032710">
    <property type="entry name" value="NTF2-like_dom_sf"/>
</dbReference>
<evidence type="ECO:0000313" key="3">
    <source>
        <dbReference type="Proteomes" id="UP000250140"/>
    </source>
</evidence>
<protein>
    <recommendedName>
        <fullName evidence="1">SnoaL-like domain-containing protein</fullName>
    </recommendedName>
</protein>
<dbReference type="InterPro" id="IPR037401">
    <property type="entry name" value="SnoaL-like"/>
</dbReference>
<dbReference type="Proteomes" id="UP000250140">
    <property type="component" value="Unassembled WGS sequence"/>
</dbReference>
<dbReference type="EMBL" id="KV748460">
    <property type="protein sequence ID" value="OCL15325.1"/>
    <property type="molecule type" value="Genomic_DNA"/>
</dbReference>